<name>A0ABN9X7R5_9DINO</name>
<gene>
    <name evidence="12" type="ORF">PCOR1329_LOCUS73307</name>
</gene>
<comment type="caution">
    <text evidence="12">The sequence shown here is derived from an EMBL/GenBank/DDBJ whole genome shotgun (WGS) entry which is preliminary data.</text>
</comment>
<keyword evidence="13" id="KW-1185">Reference proteome</keyword>
<comment type="similarity">
    <text evidence="3">Belongs to the aspartyl/asparaginyl beta-hydroxylase family.</text>
</comment>
<evidence type="ECO:0000256" key="7">
    <source>
        <dbReference type="ARBA" id="ARBA00022824"/>
    </source>
</evidence>
<evidence type="ECO:0000256" key="9">
    <source>
        <dbReference type="ARBA" id="ARBA00023136"/>
    </source>
</evidence>
<evidence type="ECO:0000256" key="4">
    <source>
        <dbReference type="ARBA" id="ARBA00010026"/>
    </source>
</evidence>
<keyword evidence="6" id="KW-0812">Transmembrane</keyword>
<evidence type="ECO:0000256" key="6">
    <source>
        <dbReference type="ARBA" id="ARBA00022692"/>
    </source>
</evidence>
<evidence type="ECO:0000256" key="1">
    <source>
        <dbReference type="ARBA" id="ARBA00004477"/>
    </source>
</evidence>
<evidence type="ECO:0000256" key="10">
    <source>
        <dbReference type="SAM" id="MobiDB-lite"/>
    </source>
</evidence>
<keyword evidence="5" id="KW-0337">GPI-anchor biosynthesis</keyword>
<dbReference type="Gene3D" id="2.60.120.330">
    <property type="entry name" value="B-lactam Antibiotic, Isopenicillin N Synthase, Chain"/>
    <property type="match status" value="1"/>
</dbReference>
<evidence type="ECO:0000259" key="11">
    <source>
        <dbReference type="Pfam" id="PF05118"/>
    </source>
</evidence>
<reference evidence="12" key="1">
    <citation type="submission" date="2023-10" db="EMBL/GenBank/DDBJ databases">
        <authorList>
            <person name="Chen Y."/>
            <person name="Shah S."/>
            <person name="Dougan E. K."/>
            <person name="Thang M."/>
            <person name="Chan C."/>
        </authorList>
    </citation>
    <scope>NUCLEOTIDE SEQUENCE [LARGE SCALE GENOMIC DNA]</scope>
</reference>
<sequence length="689" mass="74882">MDLASASACAEWSLAHARQRPLALARLLERVARTPACVEDLRTKSDAETRCVQRWYKIAIGTLLGAGEEQAATAMWERAVAVRAEGSSTGILWPSVQQTPTMWISGLRSRPLWECGQWPLVEVLQSRASEILGELAQHQFGAAYPYLSQNGSWENLFLYRGGRWNEEICSAMRLTCRLLIPELPTRPEVPFHSSNNEEVVVFRSRKGAHVGPHCGASNNQINVHLTLAGAGSALLRVGSEQLVLRDGKAICFQDSYSHSVEHEGDMERISLVVRVMHPDISTAAYGGRTDMGDVSDREVAQALGAELQRLRAEYRRLAAEWAPSPPAAPRPRARPRRGPRRQKELLLRSRVGEVAVLSVMPCGVWMSTLRRVRKCTILSQLVSVPYMRVLKISGAKMNCFLATPFGASDVSPAYGVRHVRTEGLVRGPAPLRPGAMWVGCAIGLALRYLLYVAGAGEYLEEHLEVNSPITSHSRLKEGFFLLESGSSPYAGDTCHHPPLLLLLLSPLRDAPALVHLALVAAVDVATALLLRQMAVQYAAARAKAGRPWAEASRKPTPQGESGSVSYAVTAVSGTLEDVVSPAFVGLSYLMSPFTVASSIALSLQNVQHLATCAALCMAGAGRGGFCAGAVALALYVCPWTPVVLIPCCAYLCYAQKNPQAAEDHGYSRSNEGVIIEPGFVWYLFRFVVA</sequence>
<dbReference type="PANTHER" id="PTHR13121:SF0">
    <property type="entry name" value="PHOSPHATIDYLINOSITOL GLYCAN ANCHOR BIOSYNTHESIS CLASS U PROTEIN"/>
    <property type="match status" value="1"/>
</dbReference>
<feature type="non-terminal residue" evidence="12">
    <location>
        <position position="689"/>
    </location>
</feature>
<dbReference type="InterPro" id="IPR009600">
    <property type="entry name" value="PIG-U"/>
</dbReference>
<dbReference type="Pfam" id="PF06728">
    <property type="entry name" value="PIG-U"/>
    <property type="match status" value="1"/>
</dbReference>
<comment type="similarity">
    <text evidence="4">Belongs to the PIGU family.</text>
</comment>
<comment type="subcellular location">
    <subcellularLocation>
        <location evidence="1">Endoplasmic reticulum membrane</location>
        <topology evidence="1">Multi-pass membrane protein</topology>
    </subcellularLocation>
</comment>
<feature type="compositionally biased region" description="Basic residues" evidence="10">
    <location>
        <begin position="331"/>
        <end position="340"/>
    </location>
</feature>
<dbReference type="Proteomes" id="UP001189429">
    <property type="component" value="Unassembled WGS sequence"/>
</dbReference>
<evidence type="ECO:0000256" key="8">
    <source>
        <dbReference type="ARBA" id="ARBA00022989"/>
    </source>
</evidence>
<keyword evidence="7" id="KW-0256">Endoplasmic reticulum</keyword>
<keyword evidence="9" id="KW-0472">Membrane</keyword>
<evidence type="ECO:0000256" key="3">
    <source>
        <dbReference type="ARBA" id="ARBA00007730"/>
    </source>
</evidence>
<evidence type="ECO:0000313" key="13">
    <source>
        <dbReference type="Proteomes" id="UP001189429"/>
    </source>
</evidence>
<dbReference type="PANTHER" id="PTHR13121">
    <property type="entry name" value="GPI TRANSAMIDASE COMPONENT PIG-U"/>
    <property type="match status" value="1"/>
</dbReference>
<dbReference type="SUPFAM" id="SSF51197">
    <property type="entry name" value="Clavaminate synthase-like"/>
    <property type="match status" value="1"/>
</dbReference>
<accession>A0ABN9X7R5</accession>
<feature type="domain" description="Aspartyl/asparaginy/proline hydroxylase" evidence="11">
    <location>
        <begin position="147"/>
        <end position="278"/>
    </location>
</feature>
<dbReference type="Pfam" id="PF05118">
    <property type="entry name" value="Asp_Arg_Hydrox"/>
    <property type="match status" value="1"/>
</dbReference>
<protein>
    <recommendedName>
        <fullName evidence="11">Aspartyl/asparaginy/proline hydroxylase domain-containing protein</fullName>
    </recommendedName>
</protein>
<evidence type="ECO:0000313" key="12">
    <source>
        <dbReference type="EMBL" id="CAK0894214.1"/>
    </source>
</evidence>
<dbReference type="InterPro" id="IPR027443">
    <property type="entry name" value="IPNS-like_sf"/>
</dbReference>
<proteinExistence type="inferred from homology"/>
<evidence type="ECO:0000256" key="2">
    <source>
        <dbReference type="ARBA" id="ARBA00004687"/>
    </source>
</evidence>
<dbReference type="EMBL" id="CAUYUJ010019861">
    <property type="protein sequence ID" value="CAK0894214.1"/>
    <property type="molecule type" value="Genomic_DNA"/>
</dbReference>
<evidence type="ECO:0000256" key="5">
    <source>
        <dbReference type="ARBA" id="ARBA00022502"/>
    </source>
</evidence>
<feature type="region of interest" description="Disordered" evidence="10">
    <location>
        <begin position="321"/>
        <end position="342"/>
    </location>
</feature>
<dbReference type="InterPro" id="IPR007803">
    <property type="entry name" value="Asp/Arg/Pro-Hydrxlase"/>
</dbReference>
<organism evidence="12 13">
    <name type="scientific">Prorocentrum cordatum</name>
    <dbReference type="NCBI Taxonomy" id="2364126"/>
    <lineage>
        <taxon>Eukaryota</taxon>
        <taxon>Sar</taxon>
        <taxon>Alveolata</taxon>
        <taxon>Dinophyceae</taxon>
        <taxon>Prorocentrales</taxon>
        <taxon>Prorocentraceae</taxon>
        <taxon>Prorocentrum</taxon>
    </lineage>
</organism>
<keyword evidence="8" id="KW-1133">Transmembrane helix</keyword>
<comment type="pathway">
    <text evidence="2">Glycolipid biosynthesis; glycosylphosphatidylinositol-anchor biosynthesis.</text>
</comment>